<dbReference type="InterPro" id="IPR000742">
    <property type="entry name" value="EGF"/>
</dbReference>
<dbReference type="PANTHER" id="PTHR24046">
    <property type="entry name" value="SIGNAL PEPTIDE, CUB AND EGF-LIKE DOMAIN-CONTAINING"/>
    <property type="match status" value="1"/>
</dbReference>
<dbReference type="GO" id="GO:0007165">
    <property type="term" value="P:signal transduction"/>
    <property type="evidence" value="ECO:0007669"/>
    <property type="project" value="TreeGrafter"/>
</dbReference>
<dbReference type="InterPro" id="IPR009030">
    <property type="entry name" value="Growth_fac_rcpt_cys_sf"/>
</dbReference>
<keyword evidence="1" id="KW-0245">EGF-like domain</keyword>
<dbReference type="InterPro" id="IPR011641">
    <property type="entry name" value="Tyr-kin_ephrin_A/B_rcpt-like"/>
</dbReference>
<dbReference type="PANTHER" id="PTHR24046:SF5">
    <property type="entry name" value="EGF-LIKE DOMAIN-CONTAINING PROTEIN"/>
    <property type="match status" value="1"/>
</dbReference>
<dbReference type="GO" id="GO:0009986">
    <property type="term" value="C:cell surface"/>
    <property type="evidence" value="ECO:0007669"/>
    <property type="project" value="TreeGrafter"/>
</dbReference>
<dbReference type="AlphaFoldDB" id="A0A1I7RM49"/>
<evidence type="ECO:0000313" key="7">
    <source>
        <dbReference type="WBParaSite" id="BXY_0178400.1"/>
    </source>
</evidence>
<reference evidence="4" key="2">
    <citation type="submission" date="2020-09" db="EMBL/GenBank/DDBJ databases">
        <authorList>
            <person name="Kikuchi T."/>
        </authorList>
    </citation>
    <scope>NUCLEOTIDE SEQUENCE</scope>
    <source>
        <strain evidence="4">Ka4C1</strain>
    </source>
</reference>
<evidence type="ECO:0000313" key="5">
    <source>
        <dbReference type="Proteomes" id="UP000095284"/>
    </source>
</evidence>
<evidence type="ECO:0000313" key="6">
    <source>
        <dbReference type="Proteomes" id="UP000659654"/>
    </source>
</evidence>
<dbReference type="PROSITE" id="PS00022">
    <property type="entry name" value="EGF_1"/>
    <property type="match status" value="2"/>
</dbReference>
<proteinExistence type="predicted"/>
<sequence>MKEWSNLKGDCEKEIRMLSMGSDADRGILNANIIQSYPKTPLFCDLQKKTKFLVDSKDLRVKCPDHHVEQVYNSVGPEIAVNLPPVETEGGGINVNVQYHPPNGSQWHLDRPLIVNVSVIDENGSQAWCQFSYMAETADCPSWQINSRYKCTQKSNITICSASVCPTREIPPNIQELVCVPGHGWRILEENIDSTSITHLGSAPKMQSAPICVSEMMSSVTLVLNYQLSNADWQCSRDFLERIRSKMSQFLEEQCTDVGWTYSGADMANASKLGLNFTTHNRDTPAVLGCIDSITGHVPLIPPPCPNSGVRRNTTKYHLRCPTGWGANNRLRCEKCPPGYHVDNESCAPCPRGTYNVNPEFTDCIACPEGQTTLSDAAMGEHMCVAQCPPGFFSRRSGLAPCSPCPQGTYQPDSGQEGCLSCGDGLTTTELGTKDVNDCRSQCLTGFYSPYGVEPCEPCPIGHYNEGEGSMMCHRCPPGFTTASVGSTGPNECRVSSCSSAGCSNRGECLGDICKCDIGFTGNTCDVPFNLCNASFCLNNGVCNFNENDGSFCTCSEGFSGRRCEIDMAKMTQRFKRKAGRWSSSSSQSWHQSSWFNSSSTGDTESPEIRFAPTTKAKTTLIPRTTTRHRPHTTIPTTTQTPVVTTESVATTLGTTSQQIIPISASSQTSVDGYCQLNDCYDGKCSSEANICNCNDGFKRDGTLKRCIQDKSCRNLGICVKNNTKEVDGDWDTGKW</sequence>
<gene>
    <name evidence="4" type="ORF">BXYJ_LOCUS10123</name>
</gene>
<dbReference type="SUPFAM" id="SSF57196">
    <property type="entry name" value="EGF/Laminin"/>
    <property type="match status" value="1"/>
</dbReference>
<dbReference type="SMART" id="SM01411">
    <property type="entry name" value="Ephrin_rec_like"/>
    <property type="match status" value="3"/>
</dbReference>
<dbReference type="PROSITE" id="PS01186">
    <property type="entry name" value="EGF_2"/>
    <property type="match status" value="2"/>
</dbReference>
<dbReference type="Gene3D" id="2.10.50.10">
    <property type="entry name" value="Tumor Necrosis Factor Receptor, subunit A, domain 2"/>
    <property type="match status" value="2"/>
</dbReference>
<dbReference type="Gene3D" id="2.10.25.10">
    <property type="entry name" value="Laminin"/>
    <property type="match status" value="1"/>
</dbReference>
<evidence type="ECO:0000259" key="3">
    <source>
        <dbReference type="PROSITE" id="PS50026"/>
    </source>
</evidence>
<dbReference type="Proteomes" id="UP000582659">
    <property type="component" value="Unassembled WGS sequence"/>
</dbReference>
<evidence type="ECO:0000313" key="4">
    <source>
        <dbReference type="EMBL" id="CAD5227785.1"/>
    </source>
</evidence>
<dbReference type="FunFam" id="2.10.50.10:FF:000018">
    <property type="entry name" value="Sushi, von Willebrand factor type A, EGF and pentraxin domain-containing 1"/>
    <property type="match status" value="1"/>
</dbReference>
<dbReference type="Proteomes" id="UP000659654">
    <property type="component" value="Unassembled WGS sequence"/>
</dbReference>
<feature type="region of interest" description="Disordered" evidence="2">
    <location>
        <begin position="584"/>
        <end position="608"/>
    </location>
</feature>
<dbReference type="Proteomes" id="UP000095284">
    <property type="component" value="Unplaced"/>
</dbReference>
<feature type="domain" description="EGF-like" evidence="3">
    <location>
        <begin position="528"/>
        <end position="565"/>
    </location>
</feature>
<name>A0A1I7RM49_BURXY</name>
<protein>
    <submittedName>
        <fullName evidence="4">(pine wood nematode) hypothetical protein</fullName>
    </submittedName>
</protein>
<dbReference type="SMART" id="SM00181">
    <property type="entry name" value="EGF"/>
    <property type="match status" value="4"/>
</dbReference>
<dbReference type="EMBL" id="CAJFCV020000004">
    <property type="protein sequence ID" value="CAG9118205.1"/>
    <property type="molecule type" value="Genomic_DNA"/>
</dbReference>
<dbReference type="SUPFAM" id="SSF57184">
    <property type="entry name" value="Growth factor receptor domain"/>
    <property type="match status" value="1"/>
</dbReference>
<feature type="disulfide bond" evidence="1">
    <location>
        <begin position="555"/>
        <end position="564"/>
    </location>
</feature>
<evidence type="ECO:0000256" key="2">
    <source>
        <dbReference type="SAM" id="MobiDB-lite"/>
    </source>
</evidence>
<dbReference type="Pfam" id="PF07699">
    <property type="entry name" value="Ephrin_rec_like"/>
    <property type="match status" value="3"/>
</dbReference>
<dbReference type="eggNOG" id="KOG1217">
    <property type="taxonomic scope" value="Eukaryota"/>
</dbReference>
<dbReference type="WBParaSite" id="BXY_0178400.1">
    <property type="protein sequence ID" value="BXY_0178400.1"/>
    <property type="gene ID" value="BXY_0178400"/>
</dbReference>
<comment type="caution">
    <text evidence="1">Lacks conserved residue(s) required for the propagation of feature annotation.</text>
</comment>
<dbReference type="OrthoDB" id="430340at2759"/>
<dbReference type="PROSITE" id="PS50026">
    <property type="entry name" value="EGF_3"/>
    <property type="match status" value="1"/>
</dbReference>
<reference evidence="7" key="1">
    <citation type="submission" date="2016-11" db="UniProtKB">
        <authorList>
            <consortium name="WormBaseParasite"/>
        </authorList>
    </citation>
    <scope>IDENTIFICATION</scope>
</reference>
<dbReference type="GO" id="GO:0005615">
    <property type="term" value="C:extracellular space"/>
    <property type="evidence" value="ECO:0007669"/>
    <property type="project" value="TreeGrafter"/>
</dbReference>
<evidence type="ECO:0000256" key="1">
    <source>
        <dbReference type="PROSITE-ProRule" id="PRU00076"/>
    </source>
</evidence>
<keyword evidence="1" id="KW-1015">Disulfide bond</keyword>
<dbReference type="InterPro" id="IPR052071">
    <property type="entry name" value="SCUB_EGF-like_domain"/>
</dbReference>
<keyword evidence="6" id="KW-1185">Reference proteome</keyword>
<feature type="compositionally biased region" description="Low complexity" evidence="2">
    <location>
        <begin position="584"/>
        <end position="600"/>
    </location>
</feature>
<accession>A0A1I7RM49</accession>
<dbReference type="EMBL" id="CAJFDI010000004">
    <property type="protein sequence ID" value="CAD5227785.1"/>
    <property type="molecule type" value="Genomic_DNA"/>
</dbReference>
<organism evidence="5 7">
    <name type="scientific">Bursaphelenchus xylophilus</name>
    <name type="common">Pinewood nematode worm</name>
    <name type="synonym">Aphelenchoides xylophilus</name>
    <dbReference type="NCBI Taxonomy" id="6326"/>
    <lineage>
        <taxon>Eukaryota</taxon>
        <taxon>Metazoa</taxon>
        <taxon>Ecdysozoa</taxon>
        <taxon>Nematoda</taxon>
        <taxon>Chromadorea</taxon>
        <taxon>Rhabditida</taxon>
        <taxon>Tylenchina</taxon>
        <taxon>Tylenchomorpha</taxon>
        <taxon>Aphelenchoidea</taxon>
        <taxon>Aphelenchoididae</taxon>
        <taxon>Bursaphelenchus</taxon>
    </lineage>
</organism>